<evidence type="ECO:0000313" key="1">
    <source>
        <dbReference type="EMBL" id="CAK9277055.1"/>
    </source>
</evidence>
<gene>
    <name evidence="1" type="ORF">CSSPJE1EN1_LOCUS22533</name>
</gene>
<dbReference type="Proteomes" id="UP001497444">
    <property type="component" value="Chromosome 8"/>
</dbReference>
<organism evidence="1 2">
    <name type="scientific">Sphagnum jensenii</name>
    <dbReference type="NCBI Taxonomy" id="128206"/>
    <lineage>
        <taxon>Eukaryota</taxon>
        <taxon>Viridiplantae</taxon>
        <taxon>Streptophyta</taxon>
        <taxon>Embryophyta</taxon>
        <taxon>Bryophyta</taxon>
        <taxon>Sphagnophytina</taxon>
        <taxon>Sphagnopsida</taxon>
        <taxon>Sphagnales</taxon>
        <taxon>Sphagnaceae</taxon>
        <taxon>Sphagnum</taxon>
    </lineage>
</organism>
<name>A0ABP0XD59_9BRYO</name>
<keyword evidence="2" id="KW-1185">Reference proteome</keyword>
<reference evidence="1" key="1">
    <citation type="submission" date="2024-02" db="EMBL/GenBank/DDBJ databases">
        <authorList>
            <consortium name="ELIXIR-Norway"/>
            <consortium name="Elixir Norway"/>
        </authorList>
    </citation>
    <scope>NUCLEOTIDE SEQUENCE</scope>
</reference>
<evidence type="ECO:0000313" key="2">
    <source>
        <dbReference type="Proteomes" id="UP001497444"/>
    </source>
</evidence>
<dbReference type="EMBL" id="OZ020103">
    <property type="protein sequence ID" value="CAK9277055.1"/>
    <property type="molecule type" value="Genomic_DNA"/>
</dbReference>
<proteinExistence type="predicted"/>
<protein>
    <submittedName>
        <fullName evidence="1">Uncharacterized protein</fullName>
    </submittedName>
</protein>
<accession>A0ABP0XD59</accession>
<sequence>MLLSPNQWVWTCKKLDNCTRTEHALCCYDHQYCASLQILSRPCHQIQSGSNQPGKLQQAFERASTRTQPSRFSGLGGMDLRPVVSKLRFLVNVHTAMKEPPISCLGEGARDNEEHRMDKY</sequence>